<proteinExistence type="predicted"/>
<sequence length="85" mass="9561">MATKHQTELALKALLSELQHSGCDLYELIDRSILRMQQTNLFIKEDSYRERGGAEGVLFTTVESLVGKRPNTPSGDITSFDIEVF</sequence>
<protein>
    <submittedName>
        <fullName evidence="1">Uncharacterized protein</fullName>
    </submittedName>
</protein>
<comment type="caution">
    <text evidence="1">The sequence shown here is derived from an EMBL/GenBank/DDBJ whole genome shotgun (WGS) entry which is preliminary data.</text>
</comment>
<name>A0A5U3ANR8_SALER</name>
<accession>A0A5U3ANR8</accession>
<gene>
    <name evidence="1" type="ORF">TN85_09695</name>
</gene>
<organism evidence="1">
    <name type="scientific">Salmonella enterica</name>
    <name type="common">Salmonella choleraesuis</name>
    <dbReference type="NCBI Taxonomy" id="28901"/>
    <lineage>
        <taxon>Bacteria</taxon>
        <taxon>Pseudomonadati</taxon>
        <taxon>Pseudomonadota</taxon>
        <taxon>Gammaproteobacteria</taxon>
        <taxon>Enterobacterales</taxon>
        <taxon>Enterobacteriaceae</taxon>
        <taxon>Salmonella</taxon>
    </lineage>
</organism>
<reference evidence="1" key="1">
    <citation type="submission" date="2018-07" db="EMBL/GenBank/DDBJ databases">
        <authorList>
            <consortium name="GenomeTrakr network: Whole genome sequencing for foodborne pathogen traceback"/>
        </authorList>
    </citation>
    <scope>NUCLEOTIDE SEQUENCE</scope>
    <source>
        <strain evidence="1">FDA00000982</strain>
    </source>
</reference>
<dbReference type="AlphaFoldDB" id="A0A5U3ANR8"/>
<dbReference type="RefSeq" id="WP_079948316.1">
    <property type="nucleotide sequence ID" value="NZ_JBAPBV010000001.1"/>
</dbReference>
<evidence type="ECO:0000313" key="1">
    <source>
        <dbReference type="EMBL" id="EBP3109619.1"/>
    </source>
</evidence>
<dbReference type="EMBL" id="AAGLIJ010000009">
    <property type="protein sequence ID" value="EBP3109619.1"/>
    <property type="molecule type" value="Genomic_DNA"/>
</dbReference>